<dbReference type="InterPro" id="IPR017968">
    <property type="entry name" value="Acylphosphatase_CS"/>
</dbReference>
<proteinExistence type="inferred from homology"/>
<reference evidence="8 9" key="1">
    <citation type="journal article" date="2014" name="Genome Announc.">
        <title>Draft Genome Sequences of Marinobacter similis A3d10T and Marinobacter salarius R9SW1T.</title>
        <authorList>
            <person name="Ivanova E.P."/>
            <person name="Ng H.J."/>
            <person name="Webb H.K."/>
            <person name="Feng G."/>
            <person name="Oshima K."/>
            <person name="Hattori M."/>
            <person name="Ohkuma M."/>
            <person name="Sergeev A.F."/>
            <person name="Mikhailov V.V."/>
            <person name="Crawford R.J."/>
            <person name="Sawabe T."/>
        </authorList>
    </citation>
    <scope>NUCLEOTIDE SEQUENCE [LARGE SCALE GENOMIC DNA]</scope>
    <source>
        <strain evidence="8 9">A3d10</strain>
    </source>
</reference>
<evidence type="ECO:0000313" key="9">
    <source>
        <dbReference type="Proteomes" id="UP000061489"/>
    </source>
</evidence>
<dbReference type="KEGG" id="msx:AU14_02725"/>
<dbReference type="NCBIfam" id="NF011000">
    <property type="entry name" value="PRK14426.1"/>
    <property type="match status" value="1"/>
</dbReference>
<evidence type="ECO:0000256" key="6">
    <source>
        <dbReference type="RuleBase" id="RU004168"/>
    </source>
</evidence>
<keyword evidence="9" id="KW-1185">Reference proteome</keyword>
<dbReference type="EMBL" id="CP007151">
    <property type="protein sequence ID" value="AHI27942.1"/>
    <property type="molecule type" value="Genomic_DNA"/>
</dbReference>
<evidence type="ECO:0000313" key="8">
    <source>
        <dbReference type="EMBL" id="AHI27942.1"/>
    </source>
</evidence>
<dbReference type="InterPro" id="IPR020456">
    <property type="entry name" value="Acylphosphatase"/>
</dbReference>
<dbReference type="RefSeq" id="WP_041338657.1">
    <property type="nucleotide sequence ID" value="NZ_CP007151.1"/>
</dbReference>
<comment type="similarity">
    <text evidence="1 6">Belongs to the acylphosphatase family.</text>
</comment>
<accession>W5YFI3</accession>
<dbReference type="InterPro" id="IPR001792">
    <property type="entry name" value="Acylphosphatase-like_dom"/>
</dbReference>
<dbReference type="Gene3D" id="3.30.70.100">
    <property type="match status" value="1"/>
</dbReference>
<keyword evidence="5 8" id="KW-0378">Hydrolase</keyword>
<evidence type="ECO:0000256" key="3">
    <source>
        <dbReference type="ARBA" id="ARBA00015991"/>
    </source>
</evidence>
<dbReference type="PROSITE" id="PS51160">
    <property type="entry name" value="ACYLPHOSPHATASE_3"/>
    <property type="match status" value="1"/>
</dbReference>
<dbReference type="InterPro" id="IPR036046">
    <property type="entry name" value="Acylphosphatase-like_dom_sf"/>
</dbReference>
<dbReference type="PANTHER" id="PTHR47268:SF4">
    <property type="entry name" value="ACYLPHOSPHATASE"/>
    <property type="match status" value="1"/>
</dbReference>
<feature type="active site" evidence="5">
    <location>
        <position position="20"/>
    </location>
</feature>
<dbReference type="AlphaFoldDB" id="W5YFI3"/>
<dbReference type="STRING" id="1420916.AU14_02725"/>
<dbReference type="OrthoDB" id="5295388at2"/>
<name>W5YFI3_9GAMM</name>
<evidence type="ECO:0000259" key="7">
    <source>
        <dbReference type="PROSITE" id="PS51160"/>
    </source>
</evidence>
<evidence type="ECO:0000256" key="1">
    <source>
        <dbReference type="ARBA" id="ARBA00005614"/>
    </source>
</evidence>
<feature type="active site" evidence="5">
    <location>
        <position position="38"/>
    </location>
</feature>
<evidence type="ECO:0000256" key="5">
    <source>
        <dbReference type="PROSITE-ProRule" id="PRU00520"/>
    </source>
</evidence>
<dbReference type="GO" id="GO:0003998">
    <property type="term" value="F:acylphosphatase activity"/>
    <property type="evidence" value="ECO:0007669"/>
    <property type="project" value="UniProtKB-EC"/>
</dbReference>
<dbReference type="PROSITE" id="PS00151">
    <property type="entry name" value="ACYLPHOSPHATASE_2"/>
    <property type="match status" value="1"/>
</dbReference>
<dbReference type="Pfam" id="PF00708">
    <property type="entry name" value="Acylphosphatase"/>
    <property type="match status" value="1"/>
</dbReference>
<protein>
    <recommendedName>
        <fullName evidence="3 5">acylphosphatase</fullName>
        <ecNumber evidence="2 5">3.6.1.7</ecNumber>
    </recommendedName>
</protein>
<dbReference type="Proteomes" id="UP000061489">
    <property type="component" value="Chromosome"/>
</dbReference>
<dbReference type="SUPFAM" id="SSF54975">
    <property type="entry name" value="Acylphosphatase/BLUF domain-like"/>
    <property type="match status" value="1"/>
</dbReference>
<feature type="domain" description="Acylphosphatase-like" evidence="7">
    <location>
        <begin position="5"/>
        <end position="92"/>
    </location>
</feature>
<gene>
    <name evidence="8" type="ORF">AU14_02725</name>
</gene>
<dbReference type="PANTHER" id="PTHR47268">
    <property type="entry name" value="ACYLPHOSPHATASE"/>
    <property type="match status" value="1"/>
</dbReference>
<sequence>MHAKRWSLLISGLVQGVYYRASTATQATKFGLTGFARNLADGRVEVVAEGTEEQLQQLKSWCEIGPSAARVDSVEVSEQEASGEFSDFGIRH</sequence>
<evidence type="ECO:0000256" key="4">
    <source>
        <dbReference type="ARBA" id="ARBA00047645"/>
    </source>
</evidence>
<dbReference type="HOGENOM" id="CLU_141932_1_0_6"/>
<organism evidence="8 9">
    <name type="scientific">Marinobacter similis</name>
    <dbReference type="NCBI Taxonomy" id="1420916"/>
    <lineage>
        <taxon>Bacteria</taxon>
        <taxon>Pseudomonadati</taxon>
        <taxon>Pseudomonadota</taxon>
        <taxon>Gammaproteobacteria</taxon>
        <taxon>Pseudomonadales</taxon>
        <taxon>Marinobacteraceae</taxon>
        <taxon>Marinobacter</taxon>
    </lineage>
</organism>
<dbReference type="EC" id="3.6.1.7" evidence="2 5"/>
<comment type="catalytic activity">
    <reaction evidence="4 5">
        <text>an acyl phosphate + H2O = a carboxylate + phosphate + H(+)</text>
        <dbReference type="Rhea" id="RHEA:14965"/>
        <dbReference type="ChEBI" id="CHEBI:15377"/>
        <dbReference type="ChEBI" id="CHEBI:15378"/>
        <dbReference type="ChEBI" id="CHEBI:29067"/>
        <dbReference type="ChEBI" id="CHEBI:43474"/>
        <dbReference type="ChEBI" id="CHEBI:59918"/>
        <dbReference type="EC" id="3.6.1.7"/>
    </reaction>
</comment>
<evidence type="ECO:0000256" key="2">
    <source>
        <dbReference type="ARBA" id="ARBA00012150"/>
    </source>
</evidence>